<evidence type="ECO:0008006" key="3">
    <source>
        <dbReference type="Google" id="ProtNLM"/>
    </source>
</evidence>
<evidence type="ECO:0000313" key="2">
    <source>
        <dbReference type="Proteomes" id="UP000406256"/>
    </source>
</evidence>
<keyword evidence="2" id="KW-1185">Reference proteome</keyword>
<protein>
    <recommendedName>
        <fullName evidence="3">Integrase</fullName>
    </recommendedName>
</protein>
<dbReference type="Proteomes" id="UP000406256">
    <property type="component" value="Unassembled WGS sequence"/>
</dbReference>
<reference evidence="1 2" key="1">
    <citation type="submission" date="2019-08" db="EMBL/GenBank/DDBJ databases">
        <authorList>
            <person name="Peeters C."/>
        </authorList>
    </citation>
    <scope>NUCLEOTIDE SEQUENCE [LARGE SCALE GENOMIC DNA]</scope>
    <source>
        <strain evidence="1 2">LMG 31108</strain>
    </source>
</reference>
<accession>A0A5E4XH51</accession>
<dbReference type="RefSeq" id="WP_150670396.1">
    <property type="nucleotide sequence ID" value="NZ_CABPSB010000016.1"/>
</dbReference>
<dbReference type="EMBL" id="CABPSB010000016">
    <property type="protein sequence ID" value="VVE35552.1"/>
    <property type="molecule type" value="Genomic_DNA"/>
</dbReference>
<proteinExistence type="predicted"/>
<gene>
    <name evidence="1" type="ORF">PAN31108_03863</name>
</gene>
<sequence length="700" mass="80405">MLKGMPDGILERLESMANPRATDFQAAWWLDSPFSANTWVIRFGEHVQSIEWAVPFGNGCLTDLTHWKMLDTFKSMVTSQTHPAAMRGRICDVPTTQQRVYRAFRLVDFFLLQQEELKLAKYGFDLVTENDFDRLLLRCGVGPTDEEVIYRWTERLAEWLDERVNESYDEIILLLNRHKVFSDITIPAEEWTLTKDPDRLASWRAALWLKGMYRVRSLTNYRFIPFTTKLAEKIYGNTIFGQGRKSIHEELCLYPSERYQREYPAVDVRTIERSKPSWRYVRAWRSTILSMSTLESVGFDVPTDALNALRENSADRHEGNPSGRYRNPPFWQVLDGIKNGVEFALDHGEALLDSYVNIMEAAKAEKVSPLALIGSNDVQQFLTKGALDLGVTAFCLRGAATGWPSFGGWSEKWDRRRFFEDLRNGRGLLQNLHVLYGAIIHVIGPITARRQMELVRLPVIGCLDASRKYMVFRNAKSGALGLRQEEVRPIPPIVEQMVSLLESFQSRLVKGGSLNEFGSLLSMPGSYGMRVASSSSFNASLDVFCDYFDTPLNANGHRYYLREHQFRRFLIITFFFGARQGNLNTLRWFVGHVDAAHLWHYLTNAVSGDMRREAAAYFLMDELRLPEEQRVVELHEQVRQRLRDFAESRFGASEFSFVDGDALEDYLNLQMKKGLVVEPVFLPGAAGRQYKIVARIGRSR</sequence>
<evidence type="ECO:0000313" key="1">
    <source>
        <dbReference type="EMBL" id="VVE35552.1"/>
    </source>
</evidence>
<dbReference type="AlphaFoldDB" id="A0A5E4XH51"/>
<name>A0A5E4XH51_9BURK</name>
<dbReference type="OrthoDB" id="8914001at2"/>
<organism evidence="1 2">
    <name type="scientific">Pandoraea anhela</name>
    <dbReference type="NCBI Taxonomy" id="2508295"/>
    <lineage>
        <taxon>Bacteria</taxon>
        <taxon>Pseudomonadati</taxon>
        <taxon>Pseudomonadota</taxon>
        <taxon>Betaproteobacteria</taxon>
        <taxon>Burkholderiales</taxon>
        <taxon>Burkholderiaceae</taxon>
        <taxon>Pandoraea</taxon>
    </lineage>
</organism>